<dbReference type="GO" id="GO:0005524">
    <property type="term" value="F:ATP binding"/>
    <property type="evidence" value="ECO:0007669"/>
    <property type="project" value="UniProtKB-UniRule"/>
</dbReference>
<dbReference type="PROSITE" id="PS50011">
    <property type="entry name" value="PROTEIN_KINASE_DOM"/>
    <property type="match status" value="1"/>
</dbReference>
<evidence type="ECO:0008006" key="22">
    <source>
        <dbReference type="Google" id="ProtNLM"/>
    </source>
</evidence>
<dbReference type="AlphaFoldDB" id="A0A815UXU2"/>
<dbReference type="Gene3D" id="3.30.200.20">
    <property type="entry name" value="Phosphorylase Kinase, domain 1"/>
    <property type="match status" value="1"/>
</dbReference>
<feature type="region of interest" description="Disordered" evidence="16">
    <location>
        <begin position="168"/>
        <end position="200"/>
    </location>
</feature>
<comment type="caution">
    <text evidence="20">The sequence shown here is derived from an EMBL/GenBank/DDBJ whole genome shotgun (WGS) entry which is preliminary data.</text>
</comment>
<comment type="similarity">
    <text evidence="3">Belongs to the protein kinase superfamily. CAMK Ser/Thr protein kinase family. PKD subfamily.</text>
</comment>
<dbReference type="PROSITE" id="PS00108">
    <property type="entry name" value="PROTEIN_KINASE_ST"/>
    <property type="match status" value="1"/>
</dbReference>
<dbReference type="SUPFAM" id="SSF57889">
    <property type="entry name" value="Cysteine-rich domain"/>
    <property type="match status" value="1"/>
</dbReference>
<dbReference type="EMBL" id="CAJNOJ010000011">
    <property type="protein sequence ID" value="CAF0790569.1"/>
    <property type="molecule type" value="Genomic_DNA"/>
</dbReference>
<keyword evidence="14" id="KW-0472">Membrane</keyword>
<dbReference type="SMART" id="SM00220">
    <property type="entry name" value="S_TKc"/>
    <property type="match status" value="1"/>
</dbReference>
<evidence type="ECO:0000256" key="13">
    <source>
        <dbReference type="ARBA" id="ARBA00022840"/>
    </source>
</evidence>
<dbReference type="PROSITE" id="PS00107">
    <property type="entry name" value="PROTEIN_KINASE_ATP"/>
    <property type="match status" value="1"/>
</dbReference>
<keyword evidence="21" id="KW-1185">Reference proteome</keyword>
<evidence type="ECO:0000259" key="18">
    <source>
        <dbReference type="PROSITE" id="PS50081"/>
    </source>
</evidence>
<keyword evidence="6" id="KW-0808">Transferase</keyword>
<evidence type="ECO:0000313" key="20">
    <source>
        <dbReference type="EMBL" id="CAF1523222.1"/>
    </source>
</evidence>
<evidence type="ECO:0000313" key="19">
    <source>
        <dbReference type="EMBL" id="CAF0790569.1"/>
    </source>
</evidence>
<keyword evidence="11" id="KW-0418">Kinase</keyword>
<feature type="domain" description="Phorbol-ester/DAG-type" evidence="18">
    <location>
        <begin position="107"/>
        <end position="157"/>
    </location>
</feature>
<evidence type="ECO:0000256" key="2">
    <source>
        <dbReference type="ARBA" id="ARBA00004496"/>
    </source>
</evidence>
<evidence type="ECO:0000256" key="14">
    <source>
        <dbReference type="ARBA" id="ARBA00023136"/>
    </source>
</evidence>
<dbReference type="GO" id="GO:0035556">
    <property type="term" value="P:intracellular signal transduction"/>
    <property type="evidence" value="ECO:0007669"/>
    <property type="project" value="TreeGrafter"/>
</dbReference>
<evidence type="ECO:0000256" key="9">
    <source>
        <dbReference type="ARBA" id="ARBA00022741"/>
    </source>
</evidence>
<dbReference type="EMBL" id="CAJNOR010004721">
    <property type="protein sequence ID" value="CAF1523222.1"/>
    <property type="molecule type" value="Genomic_DNA"/>
</dbReference>
<keyword evidence="12" id="KW-0862">Zinc</keyword>
<dbReference type="InterPro" id="IPR002219">
    <property type="entry name" value="PKC_DAG/PE"/>
</dbReference>
<feature type="region of interest" description="Disordered" evidence="16">
    <location>
        <begin position="211"/>
        <end position="230"/>
    </location>
</feature>
<dbReference type="PROSITE" id="PS00479">
    <property type="entry name" value="ZF_DAG_PE_1"/>
    <property type="match status" value="1"/>
</dbReference>
<evidence type="ECO:0000256" key="6">
    <source>
        <dbReference type="ARBA" id="ARBA00022679"/>
    </source>
</evidence>
<evidence type="ECO:0000256" key="5">
    <source>
        <dbReference type="ARBA" id="ARBA00022527"/>
    </source>
</evidence>
<feature type="compositionally biased region" description="Low complexity" evidence="16">
    <location>
        <begin position="247"/>
        <end position="258"/>
    </location>
</feature>
<evidence type="ECO:0000256" key="16">
    <source>
        <dbReference type="SAM" id="MobiDB-lite"/>
    </source>
</evidence>
<dbReference type="OrthoDB" id="10012751at2759"/>
<evidence type="ECO:0000313" key="21">
    <source>
        <dbReference type="Proteomes" id="UP000663828"/>
    </source>
</evidence>
<keyword evidence="7" id="KW-0479">Metal-binding</keyword>
<feature type="region of interest" description="Disordered" evidence="16">
    <location>
        <begin position="242"/>
        <end position="294"/>
    </location>
</feature>
<keyword evidence="5" id="KW-0723">Serine/threonine-protein kinase</keyword>
<dbReference type="Gene3D" id="3.30.60.20">
    <property type="match status" value="1"/>
</dbReference>
<protein>
    <recommendedName>
        <fullName evidence="22">Protein kinase C</fullName>
    </recommendedName>
</protein>
<name>A0A815UXU2_ADIRI</name>
<feature type="binding site" evidence="15">
    <location>
        <position position="462"/>
    </location>
    <ligand>
        <name>ATP</name>
        <dbReference type="ChEBI" id="CHEBI:30616"/>
    </ligand>
</feature>
<dbReference type="Pfam" id="PF00130">
    <property type="entry name" value="C1_1"/>
    <property type="match status" value="1"/>
</dbReference>
<dbReference type="InterPro" id="IPR017441">
    <property type="entry name" value="Protein_kinase_ATP_BS"/>
</dbReference>
<keyword evidence="10" id="KW-0863">Zinc-finger</keyword>
<comment type="subcellular location">
    <subcellularLocation>
        <location evidence="2">Cytoplasm</location>
    </subcellularLocation>
    <subcellularLocation>
        <location evidence="1">Membrane</location>
    </subcellularLocation>
</comment>
<evidence type="ECO:0000256" key="1">
    <source>
        <dbReference type="ARBA" id="ARBA00004370"/>
    </source>
</evidence>
<keyword evidence="13 15" id="KW-0067">ATP-binding</keyword>
<sequence length="743" mass="84258">MAVRQFSQELMLICLKFGITYQSIQIDKSNPDVLNNLHKQATEIVAKAIGSLEVNNHRHHIKLFLISPDLQPPSLRLITRPSDLTPTCFIEIVIWRSDHETNVHPRDHVLVEHNYKKPTYCSSCDYFMWGLIKQGKRCKICRRDYHHQCAEHLPADCPGMTSVVRRASSNTTISSMSPGKVYKDRDLSNGSHTPPKRTKFVKLFTSSISRSASNSKSTLGTPTSSTSSILSTASSKNVLINSKHDSSNTSMNSNGTSTPAPVPSHSRKNARTSQDGNTRTPPPHINIKPDRRKDIKLTNCQEKDGIWTATGQFGRESRHSKRAEISYDKKKFKFTQRDEQGNKHVFEINASDIDASRSHPSSNSSTNGSAYLDNISGSPPSQAIVYQKLACLLLDAINEAVQSTNDRRARSSFKIVRGTDGETKDFADLYDMNEKEILGMGRFGMVFGGTMRRNGVRIAIKKIQMTQCSQKDRENIEQEAAYLFQLNHPGILKFEGIFDFDQHILLVTERLDTDMLNFILSNTNPKARLTEDVTRFLAFQLVAAIRYLHFKNIAHCDLKPDNVLINIFPDDVVHLKVGDFGYARTIHEHSLRYTKVGTTAYLPPEVSHDQLRHTRGYNKTVDMWAIGVIIFVSLTGYFPFHEDQDILPQLENIPKLFEDQIFHRVTEEVKDLLRLRLLVPDAGHRMHSAGVIYHDWFQKSPNLLIACRQLEDCLEKKWLTLFFEEVDANTGVPFATAEENDSN</sequence>
<evidence type="ECO:0000256" key="15">
    <source>
        <dbReference type="PROSITE-ProRule" id="PRU10141"/>
    </source>
</evidence>
<dbReference type="InterPro" id="IPR011009">
    <property type="entry name" value="Kinase-like_dom_sf"/>
</dbReference>
<dbReference type="Gene3D" id="1.10.510.10">
    <property type="entry name" value="Transferase(Phosphotransferase) domain 1"/>
    <property type="match status" value="1"/>
</dbReference>
<proteinExistence type="inferred from homology"/>
<dbReference type="PANTHER" id="PTHR22968:SF24">
    <property type="entry name" value="SERINE_THREONINE-PROTEIN KINASE"/>
    <property type="match status" value="1"/>
</dbReference>
<keyword evidence="4" id="KW-0963">Cytoplasm</keyword>
<evidence type="ECO:0000256" key="8">
    <source>
        <dbReference type="ARBA" id="ARBA00022737"/>
    </source>
</evidence>
<dbReference type="Proteomes" id="UP000663828">
    <property type="component" value="Unassembled WGS sequence"/>
</dbReference>
<evidence type="ECO:0000259" key="17">
    <source>
        <dbReference type="PROSITE" id="PS50011"/>
    </source>
</evidence>
<dbReference type="GO" id="GO:0016020">
    <property type="term" value="C:membrane"/>
    <property type="evidence" value="ECO:0007669"/>
    <property type="project" value="UniProtKB-SubCell"/>
</dbReference>
<dbReference type="Proteomes" id="UP000663852">
    <property type="component" value="Unassembled WGS sequence"/>
</dbReference>
<feature type="compositionally biased region" description="Polar residues" evidence="16">
    <location>
        <begin position="168"/>
        <end position="177"/>
    </location>
</feature>
<dbReference type="Pfam" id="PF00069">
    <property type="entry name" value="Pkinase"/>
    <property type="match status" value="1"/>
</dbReference>
<dbReference type="InterPro" id="IPR046349">
    <property type="entry name" value="C1-like_sf"/>
</dbReference>
<dbReference type="Pfam" id="PF25525">
    <property type="entry name" value="Ubiquitin_PRKD1_N"/>
    <property type="match status" value="1"/>
</dbReference>
<evidence type="ECO:0000256" key="7">
    <source>
        <dbReference type="ARBA" id="ARBA00022723"/>
    </source>
</evidence>
<dbReference type="GO" id="GO:0007200">
    <property type="term" value="P:phospholipase C-activating G protein-coupled receptor signaling pathway"/>
    <property type="evidence" value="ECO:0007669"/>
    <property type="project" value="TreeGrafter"/>
</dbReference>
<evidence type="ECO:0000256" key="10">
    <source>
        <dbReference type="ARBA" id="ARBA00022771"/>
    </source>
</evidence>
<dbReference type="PANTHER" id="PTHR22968">
    <property type="entry name" value="PROTEIN KINASE C, MU"/>
    <property type="match status" value="1"/>
</dbReference>
<dbReference type="InterPro" id="IPR008271">
    <property type="entry name" value="Ser/Thr_kinase_AS"/>
</dbReference>
<dbReference type="PROSITE" id="PS50081">
    <property type="entry name" value="ZF_DAG_PE_2"/>
    <property type="match status" value="1"/>
</dbReference>
<dbReference type="SUPFAM" id="SSF56112">
    <property type="entry name" value="Protein kinase-like (PK-like)"/>
    <property type="match status" value="1"/>
</dbReference>
<evidence type="ECO:0000256" key="12">
    <source>
        <dbReference type="ARBA" id="ARBA00022833"/>
    </source>
</evidence>
<organism evidence="20 21">
    <name type="scientific">Adineta ricciae</name>
    <name type="common">Rotifer</name>
    <dbReference type="NCBI Taxonomy" id="249248"/>
    <lineage>
        <taxon>Eukaryota</taxon>
        <taxon>Metazoa</taxon>
        <taxon>Spiralia</taxon>
        <taxon>Gnathifera</taxon>
        <taxon>Rotifera</taxon>
        <taxon>Eurotatoria</taxon>
        <taxon>Bdelloidea</taxon>
        <taxon>Adinetida</taxon>
        <taxon>Adinetidae</taxon>
        <taxon>Adineta</taxon>
    </lineage>
</organism>
<evidence type="ECO:0000256" key="3">
    <source>
        <dbReference type="ARBA" id="ARBA00008582"/>
    </source>
</evidence>
<dbReference type="GO" id="GO:0004674">
    <property type="term" value="F:protein serine/threonine kinase activity"/>
    <property type="evidence" value="ECO:0007669"/>
    <property type="project" value="UniProtKB-KW"/>
</dbReference>
<dbReference type="GO" id="GO:0008270">
    <property type="term" value="F:zinc ion binding"/>
    <property type="evidence" value="ECO:0007669"/>
    <property type="project" value="UniProtKB-KW"/>
</dbReference>
<reference evidence="20" key="1">
    <citation type="submission" date="2021-02" db="EMBL/GenBank/DDBJ databases">
        <authorList>
            <person name="Nowell W R."/>
        </authorList>
    </citation>
    <scope>NUCLEOTIDE SEQUENCE</scope>
</reference>
<accession>A0A815UXU2</accession>
<evidence type="ECO:0000256" key="4">
    <source>
        <dbReference type="ARBA" id="ARBA00022490"/>
    </source>
</evidence>
<evidence type="ECO:0000256" key="11">
    <source>
        <dbReference type="ARBA" id="ARBA00022777"/>
    </source>
</evidence>
<dbReference type="GO" id="GO:0005829">
    <property type="term" value="C:cytosol"/>
    <property type="evidence" value="ECO:0007669"/>
    <property type="project" value="TreeGrafter"/>
</dbReference>
<dbReference type="InterPro" id="IPR057764">
    <property type="entry name" value="Ubiquitin_PRKD1-3_N"/>
</dbReference>
<gene>
    <name evidence="19" type="ORF">EDS130_LOCUS4327</name>
    <name evidence="20" type="ORF">XAT740_LOCUS40935</name>
</gene>
<dbReference type="InterPro" id="IPR000719">
    <property type="entry name" value="Prot_kinase_dom"/>
</dbReference>
<dbReference type="SMART" id="SM00109">
    <property type="entry name" value="C1"/>
    <property type="match status" value="1"/>
</dbReference>
<keyword evidence="8" id="KW-0677">Repeat</keyword>
<keyword evidence="9 15" id="KW-0547">Nucleotide-binding</keyword>
<feature type="domain" description="Protein kinase" evidence="17">
    <location>
        <begin position="432"/>
        <end position="697"/>
    </location>
</feature>